<dbReference type="SUPFAM" id="SSF55729">
    <property type="entry name" value="Acyl-CoA N-acyltransferases (Nat)"/>
    <property type="match status" value="2"/>
</dbReference>
<protein>
    <submittedName>
        <fullName evidence="4">GNAT family N-acetyltransferase</fullName>
    </submittedName>
</protein>
<evidence type="ECO:0000256" key="2">
    <source>
        <dbReference type="ARBA" id="ARBA00023315"/>
    </source>
</evidence>
<dbReference type="GO" id="GO:0016747">
    <property type="term" value="F:acyltransferase activity, transferring groups other than amino-acyl groups"/>
    <property type="evidence" value="ECO:0007669"/>
    <property type="project" value="InterPro"/>
</dbReference>
<dbReference type="AlphaFoldDB" id="A0A3N9Q2S8"/>
<keyword evidence="2" id="KW-0012">Acyltransferase</keyword>
<dbReference type="InterPro" id="IPR050832">
    <property type="entry name" value="Bact_Acetyltransf"/>
</dbReference>
<dbReference type="Pfam" id="PF00583">
    <property type="entry name" value="Acetyltransf_1"/>
    <property type="match status" value="2"/>
</dbReference>
<dbReference type="CDD" id="cd04301">
    <property type="entry name" value="NAT_SF"/>
    <property type="match status" value="2"/>
</dbReference>
<sequence length="288" mass="32636">MTGLTTHETLREIEELQRRCEEFEGISMKLNWDSLRREPGGGAAEWLVTYEDELLAGFIGLYSFGSEIEVCGMVRPGYRRRGIFTSLWKRAQSYIARGGAQTVLLNAPAASKSAAGFLKTLPLDFDHAEYQMKWDEKQAAERSAFENKILPDDHVILRPARADEMALLVALDSRGFDMTPEEAADMYDELAMEGNTEHIIVELDGQPAGKLRLWTERHETWIYAFTVDEKLRGRGIGRSALLQTIQREKRSGNGVNLEVSLDNPNALKLYESCGFVITNKQDYFRYIG</sequence>
<dbReference type="Gene3D" id="3.40.630.30">
    <property type="match status" value="1"/>
</dbReference>
<accession>A0A3N9Q2S8</accession>
<feature type="domain" description="N-acetyltransferase" evidence="3">
    <location>
        <begin position="1"/>
        <end position="152"/>
    </location>
</feature>
<evidence type="ECO:0000313" key="5">
    <source>
        <dbReference type="Proteomes" id="UP000282529"/>
    </source>
</evidence>
<evidence type="ECO:0000313" key="4">
    <source>
        <dbReference type="EMBL" id="RQW13022.1"/>
    </source>
</evidence>
<dbReference type="Proteomes" id="UP000282529">
    <property type="component" value="Unassembled WGS sequence"/>
</dbReference>
<dbReference type="PANTHER" id="PTHR43877">
    <property type="entry name" value="AMINOALKYLPHOSPHONATE N-ACETYLTRANSFERASE-RELATED-RELATED"/>
    <property type="match status" value="1"/>
</dbReference>
<comment type="caution">
    <text evidence="4">The sequence shown here is derived from an EMBL/GenBank/DDBJ whole genome shotgun (WGS) entry which is preliminary data.</text>
</comment>
<dbReference type="InterPro" id="IPR000182">
    <property type="entry name" value="GNAT_dom"/>
</dbReference>
<keyword evidence="1 4" id="KW-0808">Transferase</keyword>
<dbReference type="PROSITE" id="PS51186">
    <property type="entry name" value="GNAT"/>
    <property type="match status" value="2"/>
</dbReference>
<dbReference type="InterPro" id="IPR016181">
    <property type="entry name" value="Acyl_CoA_acyltransferase"/>
</dbReference>
<dbReference type="EMBL" id="RQPI01000001">
    <property type="protein sequence ID" value="RQW13022.1"/>
    <property type="molecule type" value="Genomic_DNA"/>
</dbReference>
<evidence type="ECO:0000256" key="1">
    <source>
        <dbReference type="ARBA" id="ARBA00022679"/>
    </source>
</evidence>
<reference evidence="4 5" key="1">
    <citation type="submission" date="2018-11" db="EMBL/GenBank/DDBJ databases">
        <title>Genome sequence of strain 7197.</title>
        <authorList>
            <person name="Gao J."/>
            <person name="Sun J."/>
        </authorList>
    </citation>
    <scope>NUCLEOTIDE SEQUENCE [LARGE SCALE GENOMIC DNA]</scope>
    <source>
        <strain evidence="4 5">7197</strain>
    </source>
</reference>
<proteinExistence type="predicted"/>
<keyword evidence="5" id="KW-1185">Reference proteome</keyword>
<gene>
    <name evidence="4" type="ORF">EH198_00910</name>
</gene>
<dbReference type="OrthoDB" id="7163760at2"/>
<organism evidence="4 5">
    <name type="scientific">Paenibacillus rhizophilus</name>
    <dbReference type="NCBI Taxonomy" id="1850366"/>
    <lineage>
        <taxon>Bacteria</taxon>
        <taxon>Bacillati</taxon>
        <taxon>Bacillota</taxon>
        <taxon>Bacilli</taxon>
        <taxon>Bacillales</taxon>
        <taxon>Paenibacillaceae</taxon>
        <taxon>Paenibacillus</taxon>
    </lineage>
</organism>
<feature type="domain" description="N-acetyltransferase" evidence="3">
    <location>
        <begin position="155"/>
        <end position="288"/>
    </location>
</feature>
<evidence type="ECO:0000259" key="3">
    <source>
        <dbReference type="PROSITE" id="PS51186"/>
    </source>
</evidence>
<name>A0A3N9Q2S8_9BACL</name>